<dbReference type="Proteomes" id="UP000074108">
    <property type="component" value="Unassembled WGS sequence"/>
</dbReference>
<dbReference type="PATRIC" id="fig|1150625.3.peg.1500"/>
<organism evidence="2 3">
    <name type="scientific">Bacillus coahuilensis p1.1.43</name>
    <dbReference type="NCBI Taxonomy" id="1150625"/>
    <lineage>
        <taxon>Bacteria</taxon>
        <taxon>Bacillati</taxon>
        <taxon>Bacillota</taxon>
        <taxon>Bacilli</taxon>
        <taxon>Bacillales</taxon>
        <taxon>Bacillaceae</taxon>
        <taxon>Bacillus</taxon>
    </lineage>
</organism>
<evidence type="ECO:0000313" key="3">
    <source>
        <dbReference type="Proteomes" id="UP000074108"/>
    </source>
</evidence>
<evidence type="ECO:0000256" key="1">
    <source>
        <dbReference type="SAM" id="Phobius"/>
    </source>
</evidence>
<dbReference type="EMBL" id="LDYG01000026">
    <property type="protein sequence ID" value="KUP06853.1"/>
    <property type="molecule type" value="Genomic_DNA"/>
</dbReference>
<dbReference type="AlphaFoldDB" id="A0A147K950"/>
<keyword evidence="3" id="KW-1185">Reference proteome</keyword>
<keyword evidence="1" id="KW-1133">Transmembrane helix</keyword>
<reference evidence="2 3" key="1">
    <citation type="journal article" date="2016" name="Front. Microbiol.">
        <title>Microevolution Analysis of Bacillus coahuilensis Unveils Differences in Phosphorus Acquisition Strategies and Their Regulation.</title>
        <authorList>
            <person name="Gomez-Lunar Z."/>
            <person name="Hernandez-Gonzalez I."/>
            <person name="Rodriguez-Torres M.D."/>
            <person name="Souza V."/>
            <person name="Olmedo-Alvarez G."/>
        </authorList>
    </citation>
    <scope>NUCLEOTIDE SEQUENCE [LARGE SCALE GENOMIC DNA]</scope>
    <source>
        <strain evidence="3">p1.1.43</strain>
    </source>
</reference>
<comment type="caution">
    <text evidence="2">The sequence shown here is derived from an EMBL/GenBank/DDBJ whole genome shotgun (WGS) entry which is preliminary data.</text>
</comment>
<keyword evidence="1" id="KW-0472">Membrane</keyword>
<feature type="transmembrane region" description="Helical" evidence="1">
    <location>
        <begin position="29"/>
        <end position="51"/>
    </location>
</feature>
<gene>
    <name evidence="2" type="ORF">Q75_07150</name>
</gene>
<evidence type="ECO:0000313" key="2">
    <source>
        <dbReference type="EMBL" id="KUP06853.1"/>
    </source>
</evidence>
<protein>
    <submittedName>
        <fullName evidence="2">Uncharacterized protein</fullName>
    </submittedName>
</protein>
<keyword evidence="1" id="KW-0812">Transmembrane</keyword>
<accession>A0A147K950</accession>
<proteinExistence type="predicted"/>
<sequence length="85" mass="9526">MWFALGGSLLGILLFLLERREKLSKYKGIIIAGTVFFLSIVTLLVSAFIQLPEETGYIFYYFSIAGTVTSISSAIVLFGLYIYTR</sequence>
<name>A0A147K950_9BACI</name>
<feature type="transmembrane region" description="Helical" evidence="1">
    <location>
        <begin position="58"/>
        <end position="83"/>
    </location>
</feature>